<evidence type="ECO:0000313" key="4">
    <source>
        <dbReference type="EMBL" id="RYR15098.1"/>
    </source>
</evidence>
<evidence type="ECO:0000256" key="2">
    <source>
        <dbReference type="ARBA" id="ARBA00023306"/>
    </source>
</evidence>
<protein>
    <recommendedName>
        <fullName evidence="3">Ataxin-10 domain-containing protein</fullName>
    </recommendedName>
</protein>
<evidence type="ECO:0000313" key="5">
    <source>
        <dbReference type="Proteomes" id="UP000289738"/>
    </source>
</evidence>
<dbReference type="Gramene" id="arahy.Tifrunner.gnm2.ann2.Ah14g385100.1">
    <property type="protein sequence ID" value="arahy.Tifrunner.gnm2.ann2.Ah14g385100.1-CDS"/>
    <property type="gene ID" value="arahy.Tifrunner.gnm2.ann2.Ah14g385100"/>
</dbReference>
<dbReference type="Gene3D" id="1.25.10.10">
    <property type="entry name" value="Leucine-rich Repeat Variant"/>
    <property type="match status" value="2"/>
</dbReference>
<dbReference type="GO" id="GO:0051301">
    <property type="term" value="P:cell division"/>
    <property type="evidence" value="ECO:0007669"/>
    <property type="project" value="UniProtKB-KW"/>
</dbReference>
<dbReference type="OrthoDB" id="379794at2759"/>
<keyword evidence="2" id="KW-0131">Cell cycle</keyword>
<dbReference type="SMR" id="A0A444ZLR0"/>
<dbReference type="AlphaFoldDB" id="A0A444ZLR0"/>
<accession>A0A444ZLR0</accession>
<proteinExistence type="predicted"/>
<dbReference type="GO" id="GO:0005829">
    <property type="term" value="C:cytosol"/>
    <property type="evidence" value="ECO:0007669"/>
    <property type="project" value="TreeGrafter"/>
</dbReference>
<dbReference type="InterPro" id="IPR051374">
    <property type="entry name" value="Ataxin-10/CTR86_families"/>
</dbReference>
<dbReference type="PANTHER" id="PTHR13255">
    <property type="entry name" value="ATAXIN-10"/>
    <property type="match status" value="1"/>
</dbReference>
<dbReference type="Proteomes" id="UP000289738">
    <property type="component" value="Chromosome B04"/>
</dbReference>
<dbReference type="EMBL" id="SDMP01000014">
    <property type="protein sequence ID" value="RYR15098.1"/>
    <property type="molecule type" value="Genomic_DNA"/>
</dbReference>
<dbReference type="STRING" id="3818.A0A444ZLR0"/>
<dbReference type="InterPro" id="IPR011989">
    <property type="entry name" value="ARM-like"/>
</dbReference>
<dbReference type="Pfam" id="PF09759">
    <property type="entry name" value="Atx10homo_assoc"/>
    <property type="match status" value="1"/>
</dbReference>
<dbReference type="SUPFAM" id="SSF48371">
    <property type="entry name" value="ARM repeat"/>
    <property type="match status" value="1"/>
</dbReference>
<dbReference type="InterPro" id="IPR016024">
    <property type="entry name" value="ARM-type_fold"/>
</dbReference>
<evidence type="ECO:0000256" key="1">
    <source>
        <dbReference type="ARBA" id="ARBA00022618"/>
    </source>
</evidence>
<organism evidence="4 5">
    <name type="scientific">Arachis hypogaea</name>
    <name type="common">Peanut</name>
    <dbReference type="NCBI Taxonomy" id="3818"/>
    <lineage>
        <taxon>Eukaryota</taxon>
        <taxon>Viridiplantae</taxon>
        <taxon>Streptophyta</taxon>
        <taxon>Embryophyta</taxon>
        <taxon>Tracheophyta</taxon>
        <taxon>Spermatophyta</taxon>
        <taxon>Magnoliopsida</taxon>
        <taxon>eudicotyledons</taxon>
        <taxon>Gunneridae</taxon>
        <taxon>Pentapetalae</taxon>
        <taxon>rosids</taxon>
        <taxon>fabids</taxon>
        <taxon>Fabales</taxon>
        <taxon>Fabaceae</taxon>
        <taxon>Papilionoideae</taxon>
        <taxon>50 kb inversion clade</taxon>
        <taxon>dalbergioids sensu lato</taxon>
        <taxon>Dalbergieae</taxon>
        <taxon>Pterocarpus clade</taxon>
        <taxon>Arachis</taxon>
    </lineage>
</organism>
<comment type="caution">
    <text evidence="4">The sequence shown here is derived from an EMBL/GenBank/DDBJ whole genome shotgun (WGS) entry which is preliminary data.</text>
</comment>
<dbReference type="PANTHER" id="PTHR13255:SF0">
    <property type="entry name" value="ATAXIN-10"/>
    <property type="match status" value="1"/>
</dbReference>
<sequence>MDDGTATNADSSSLLKNPTVSKHTLQLLLTASDTSSLENSLESLTETAKSHGGRSELASKKVLAAVLEVLEHHNHNHDIIALCFKLLRNLCAGDIENQNSFIEHNGVAVVSDILRSEVGSSSSSSYSLGLVRWGIQVLANVCLAGREHQRAVWEELYPEGFVLLAKVSSKETCDPLCMVIYTCCDGNPEWSQILSSYDGWPVMAAIVKTASSAGFAEDWLKLLLSRICLKESQLPVLFPKLQYVDDPLGEEDTESKDGQFSSEQAFLLRILSEILSERLEDVTISTDTALFVYGIFKKSIRILEHAGRGKSGLPSGSPEVDVLGYSLTILRDICAQDNARGNRDYAESVVDVLFSYGFIELLLSLLRDLEPPTTIRKVMKQFENQDGIGASSSSLKPCPYRGFRRDIVAVIGNCAYRRKHAQNEIRQQNGILLLLQQCVIDEDNPFLKEWGIWCVRNMLEGNEENRRVVEQLEYQGTAEVPELAALGLRVEVDPSTMRAKLVNVT</sequence>
<keyword evidence="5" id="KW-1185">Reference proteome</keyword>
<evidence type="ECO:0000259" key="3">
    <source>
        <dbReference type="Pfam" id="PF09759"/>
    </source>
</evidence>
<reference evidence="4 5" key="1">
    <citation type="submission" date="2019-01" db="EMBL/GenBank/DDBJ databases">
        <title>Sequencing of cultivated peanut Arachis hypogaea provides insights into genome evolution and oil improvement.</title>
        <authorList>
            <person name="Chen X."/>
        </authorList>
    </citation>
    <scope>NUCLEOTIDE SEQUENCE [LARGE SCALE GENOMIC DNA]</scope>
    <source>
        <strain evidence="5">cv. Fuhuasheng</strain>
        <tissue evidence="4">Leaves</tissue>
    </source>
</reference>
<dbReference type="InterPro" id="IPR019156">
    <property type="entry name" value="Ataxin-10_domain"/>
</dbReference>
<gene>
    <name evidence="4" type="ORF">Ahy_B04g071822</name>
</gene>
<name>A0A444ZLR0_ARAHY</name>
<keyword evidence="1" id="KW-0132">Cell division</keyword>
<feature type="domain" description="Ataxin-10" evidence="3">
    <location>
        <begin position="403"/>
        <end position="495"/>
    </location>
</feature>